<evidence type="ECO:0000313" key="1">
    <source>
        <dbReference type="EMBL" id="MDT0263616.1"/>
    </source>
</evidence>
<protein>
    <recommendedName>
        <fullName evidence="3">SnoaL-like domain-containing protein</fullName>
    </recommendedName>
</protein>
<dbReference type="EMBL" id="JAVREH010000045">
    <property type="protein sequence ID" value="MDT0263616.1"/>
    <property type="molecule type" value="Genomic_DNA"/>
</dbReference>
<sequence length="210" mass="21522">MADDLELPRAARCAVGAAVGLVLLTVAGCGHSHSPTPVANPTTRLLSTPALTASTALTAPTSATPTPSVVPSAVSARAAAVASYLAMWRDFAAAGLTSDWQSPALSTHATGDALLVMSRGLYADHYNGLITKGHPVLHPTVTKATPAASPTTILISDCGDSTHWLKYVAKTGKLENDVPGGRQAITAEAKKQPEGSWKVDRFAVEGVGSC</sequence>
<accession>A0ABU2JFU7</accession>
<keyword evidence="2" id="KW-1185">Reference proteome</keyword>
<organism evidence="1 2">
    <name type="scientific">Jatrophihabitans lederbergiae</name>
    <dbReference type="NCBI Taxonomy" id="3075547"/>
    <lineage>
        <taxon>Bacteria</taxon>
        <taxon>Bacillati</taxon>
        <taxon>Actinomycetota</taxon>
        <taxon>Actinomycetes</taxon>
        <taxon>Jatrophihabitantales</taxon>
        <taxon>Jatrophihabitantaceae</taxon>
        <taxon>Jatrophihabitans</taxon>
    </lineage>
</organism>
<evidence type="ECO:0000313" key="2">
    <source>
        <dbReference type="Proteomes" id="UP001183176"/>
    </source>
</evidence>
<comment type="caution">
    <text evidence="1">The sequence shown here is derived from an EMBL/GenBank/DDBJ whole genome shotgun (WGS) entry which is preliminary data.</text>
</comment>
<name>A0ABU2JFU7_9ACTN</name>
<dbReference type="RefSeq" id="WP_311424762.1">
    <property type="nucleotide sequence ID" value="NZ_JAVREH010000045.1"/>
</dbReference>
<dbReference type="Proteomes" id="UP001183176">
    <property type="component" value="Unassembled WGS sequence"/>
</dbReference>
<evidence type="ECO:0008006" key="3">
    <source>
        <dbReference type="Google" id="ProtNLM"/>
    </source>
</evidence>
<reference evidence="2" key="1">
    <citation type="submission" date="2023-07" db="EMBL/GenBank/DDBJ databases">
        <title>30 novel species of actinomycetes from the DSMZ collection.</title>
        <authorList>
            <person name="Nouioui I."/>
        </authorList>
    </citation>
    <scope>NUCLEOTIDE SEQUENCE [LARGE SCALE GENOMIC DNA]</scope>
    <source>
        <strain evidence="2">DSM 44399</strain>
    </source>
</reference>
<proteinExistence type="predicted"/>
<gene>
    <name evidence="1" type="ORF">RM423_19745</name>
</gene>